<evidence type="ECO:0000256" key="6">
    <source>
        <dbReference type="ARBA" id="ARBA00005412"/>
    </source>
</evidence>
<dbReference type="GO" id="GO:0000166">
    <property type="term" value="F:nucleotide binding"/>
    <property type="evidence" value="ECO:0007669"/>
    <property type="project" value="UniProtKB-KW"/>
</dbReference>
<dbReference type="GO" id="GO:0008652">
    <property type="term" value="P:amino acid biosynthetic process"/>
    <property type="evidence" value="ECO:0007669"/>
    <property type="project" value="UniProtKB-KW"/>
</dbReference>
<evidence type="ECO:0000256" key="3">
    <source>
        <dbReference type="ARBA" id="ARBA00001947"/>
    </source>
</evidence>
<comment type="cofactor">
    <cofactor evidence="3">
        <name>Zn(2+)</name>
        <dbReference type="ChEBI" id="CHEBI:29105"/>
    </cofactor>
</comment>
<dbReference type="InterPro" id="IPR050071">
    <property type="entry name" value="Dehydroquinate_synthase"/>
</dbReference>
<evidence type="ECO:0000256" key="2">
    <source>
        <dbReference type="ARBA" id="ARBA00001911"/>
    </source>
</evidence>
<keyword evidence="15 18" id="KW-0057">Aromatic amino acid biosynthesis</keyword>
<dbReference type="Gene3D" id="1.20.1090.10">
    <property type="entry name" value="Dehydroquinate synthase-like - alpha domain"/>
    <property type="match status" value="1"/>
</dbReference>
<comment type="function">
    <text evidence="18">Catalyzes the conversion of 3-deoxy-D-arabino-heptulosonate 7-phosphate (DAHP) to dehydroquinate (DHQ).</text>
</comment>
<evidence type="ECO:0000256" key="15">
    <source>
        <dbReference type="ARBA" id="ARBA00023141"/>
    </source>
</evidence>
<keyword evidence="10 18" id="KW-0028">Amino-acid biosynthesis</keyword>
<proteinExistence type="inferred from homology"/>
<keyword evidence="14 18" id="KW-0520">NAD</keyword>
<dbReference type="GO" id="GO:0003856">
    <property type="term" value="F:3-dehydroquinate synthase activity"/>
    <property type="evidence" value="ECO:0007669"/>
    <property type="project" value="UniProtKB-UniRule"/>
</dbReference>
<evidence type="ECO:0000256" key="9">
    <source>
        <dbReference type="ARBA" id="ARBA00022490"/>
    </source>
</evidence>
<reference evidence="21 22" key="1">
    <citation type="submission" date="2018-05" db="EMBL/GenBank/DDBJ databases">
        <title>A metagenomic window into the 2 km-deep terrestrial subsurface aquifer revealed taxonomically and functionally diverse microbial community comprising novel uncultured bacterial lineages.</title>
        <authorList>
            <person name="Kadnikov V.V."/>
            <person name="Mardanov A.V."/>
            <person name="Beletsky A.V."/>
            <person name="Banks D."/>
            <person name="Pimenov N.V."/>
            <person name="Frank Y.A."/>
            <person name="Karnachuk O.V."/>
            <person name="Ravin N.V."/>
        </authorList>
    </citation>
    <scope>NUCLEOTIDE SEQUENCE [LARGE SCALE GENOMIC DNA]</scope>
    <source>
        <strain evidence="21">BY5</strain>
    </source>
</reference>
<evidence type="ECO:0000259" key="19">
    <source>
        <dbReference type="Pfam" id="PF01761"/>
    </source>
</evidence>
<evidence type="ECO:0000256" key="10">
    <source>
        <dbReference type="ARBA" id="ARBA00022605"/>
    </source>
</evidence>
<keyword evidence="12 18" id="KW-0547">Nucleotide-binding</keyword>
<evidence type="ECO:0000256" key="7">
    <source>
        <dbReference type="ARBA" id="ARBA00013031"/>
    </source>
</evidence>
<dbReference type="CDD" id="cd08195">
    <property type="entry name" value="DHQS"/>
    <property type="match status" value="1"/>
</dbReference>
<feature type="binding site" evidence="18">
    <location>
        <begin position="131"/>
        <end position="132"/>
    </location>
    <ligand>
        <name>NAD(+)</name>
        <dbReference type="ChEBI" id="CHEBI:57540"/>
    </ligand>
</feature>
<dbReference type="GO" id="GO:0046872">
    <property type="term" value="F:metal ion binding"/>
    <property type="evidence" value="ECO:0007669"/>
    <property type="project" value="UniProtKB-KW"/>
</dbReference>
<evidence type="ECO:0000256" key="18">
    <source>
        <dbReference type="HAMAP-Rule" id="MF_00110"/>
    </source>
</evidence>
<dbReference type="Proteomes" id="UP000252355">
    <property type="component" value="Unassembled WGS sequence"/>
</dbReference>
<dbReference type="InterPro" id="IPR016037">
    <property type="entry name" value="DHQ_synth_AroB"/>
</dbReference>
<keyword evidence="17 18" id="KW-0170">Cobalt</keyword>
<dbReference type="GO" id="GO:0009073">
    <property type="term" value="P:aromatic amino acid family biosynthetic process"/>
    <property type="evidence" value="ECO:0007669"/>
    <property type="project" value="UniProtKB-KW"/>
</dbReference>
<evidence type="ECO:0000313" key="21">
    <source>
        <dbReference type="EMBL" id="RCK77829.1"/>
    </source>
</evidence>
<dbReference type="PIRSF" id="PIRSF001455">
    <property type="entry name" value="DHQ_synth"/>
    <property type="match status" value="1"/>
</dbReference>
<evidence type="ECO:0000313" key="22">
    <source>
        <dbReference type="Proteomes" id="UP000252355"/>
    </source>
</evidence>
<dbReference type="AlphaFoldDB" id="A0A367ZJC4"/>
<comment type="caution">
    <text evidence="21">The sequence shown here is derived from an EMBL/GenBank/DDBJ whole genome shotgun (WGS) entry which is preliminary data.</text>
</comment>
<comment type="pathway">
    <text evidence="5 18">Metabolic intermediate biosynthesis; chorismate biosynthesis; chorismate from D-erythrose 4-phosphate and phosphoenolpyruvate: step 2/7.</text>
</comment>
<evidence type="ECO:0000259" key="20">
    <source>
        <dbReference type="Pfam" id="PF24621"/>
    </source>
</evidence>
<dbReference type="Pfam" id="PF01761">
    <property type="entry name" value="DHQ_synthase"/>
    <property type="match status" value="1"/>
</dbReference>
<keyword evidence="13 18" id="KW-0862">Zinc</keyword>
<dbReference type="PANTHER" id="PTHR43622">
    <property type="entry name" value="3-DEHYDROQUINATE SYNTHASE"/>
    <property type="match status" value="1"/>
</dbReference>
<dbReference type="PANTHER" id="PTHR43622:SF7">
    <property type="entry name" value="3-DEHYDROQUINATE SYNTHASE, CHLOROPLASTIC"/>
    <property type="match status" value="1"/>
</dbReference>
<feature type="binding site" evidence="18">
    <location>
        <begin position="171"/>
        <end position="174"/>
    </location>
    <ligand>
        <name>NAD(+)</name>
        <dbReference type="ChEBI" id="CHEBI:57540"/>
    </ligand>
</feature>
<dbReference type="GO" id="GO:0009423">
    <property type="term" value="P:chorismate biosynthetic process"/>
    <property type="evidence" value="ECO:0007669"/>
    <property type="project" value="UniProtKB-UniRule"/>
</dbReference>
<dbReference type="HAMAP" id="MF_00110">
    <property type="entry name" value="DHQ_synthase"/>
    <property type="match status" value="1"/>
</dbReference>
<keyword evidence="16 18" id="KW-0456">Lyase</keyword>
<evidence type="ECO:0000256" key="14">
    <source>
        <dbReference type="ARBA" id="ARBA00023027"/>
    </source>
</evidence>
<evidence type="ECO:0000256" key="8">
    <source>
        <dbReference type="ARBA" id="ARBA00017684"/>
    </source>
</evidence>
<feature type="domain" description="3-dehydroquinate synthase C-terminal" evidence="20">
    <location>
        <begin position="183"/>
        <end position="326"/>
    </location>
</feature>
<evidence type="ECO:0000256" key="13">
    <source>
        <dbReference type="ARBA" id="ARBA00022833"/>
    </source>
</evidence>
<comment type="cofactor">
    <cofactor evidence="18">
        <name>Co(2+)</name>
        <dbReference type="ChEBI" id="CHEBI:48828"/>
    </cofactor>
    <cofactor evidence="18">
        <name>Zn(2+)</name>
        <dbReference type="ChEBI" id="CHEBI:29105"/>
    </cofactor>
    <text evidence="18">Binds 1 divalent metal cation per subunit. Can use either Co(2+) or Zn(2+).</text>
</comment>
<gene>
    <name evidence="18" type="primary">aroB</name>
    <name evidence="21" type="ORF">OZSIB_2598</name>
</gene>
<keyword evidence="11 18" id="KW-0479">Metal-binding</keyword>
<evidence type="ECO:0000256" key="11">
    <source>
        <dbReference type="ARBA" id="ARBA00022723"/>
    </source>
</evidence>
<evidence type="ECO:0000256" key="4">
    <source>
        <dbReference type="ARBA" id="ARBA00004496"/>
    </source>
</evidence>
<feature type="binding site" evidence="18">
    <location>
        <position position="153"/>
    </location>
    <ligand>
        <name>NAD(+)</name>
        <dbReference type="ChEBI" id="CHEBI:57540"/>
    </ligand>
</feature>
<name>A0A367ZJC4_9BACT</name>
<dbReference type="FunFam" id="3.40.50.1970:FF:000007">
    <property type="entry name" value="Pentafunctional AROM polypeptide"/>
    <property type="match status" value="1"/>
</dbReference>
<evidence type="ECO:0000256" key="17">
    <source>
        <dbReference type="ARBA" id="ARBA00023285"/>
    </source>
</evidence>
<evidence type="ECO:0000256" key="1">
    <source>
        <dbReference type="ARBA" id="ARBA00001393"/>
    </source>
</evidence>
<evidence type="ECO:0000256" key="5">
    <source>
        <dbReference type="ARBA" id="ARBA00004661"/>
    </source>
</evidence>
<dbReference type="InterPro" id="IPR030963">
    <property type="entry name" value="DHQ_synth_fam"/>
</dbReference>
<feature type="binding site" evidence="18">
    <location>
        <position position="266"/>
    </location>
    <ligand>
        <name>Zn(2+)</name>
        <dbReference type="ChEBI" id="CHEBI:29105"/>
    </ligand>
</feature>
<feature type="binding site" evidence="18">
    <location>
        <position position="144"/>
    </location>
    <ligand>
        <name>NAD(+)</name>
        <dbReference type="ChEBI" id="CHEBI:57540"/>
    </ligand>
</feature>
<accession>A0A367ZJC4</accession>
<dbReference type="GO" id="GO:0005737">
    <property type="term" value="C:cytoplasm"/>
    <property type="evidence" value="ECO:0007669"/>
    <property type="project" value="UniProtKB-SubCell"/>
</dbReference>
<dbReference type="NCBIfam" id="TIGR01357">
    <property type="entry name" value="aroB"/>
    <property type="match status" value="1"/>
</dbReference>
<feature type="binding site" evidence="18">
    <location>
        <position position="186"/>
    </location>
    <ligand>
        <name>Zn(2+)</name>
        <dbReference type="ChEBI" id="CHEBI:29105"/>
    </ligand>
</feature>
<protein>
    <recommendedName>
        <fullName evidence="8 18">3-dehydroquinate synthase</fullName>
        <shortName evidence="18">DHQS</shortName>
        <ecNumber evidence="7 18">4.2.3.4</ecNumber>
    </recommendedName>
</protein>
<evidence type="ECO:0000256" key="16">
    <source>
        <dbReference type="ARBA" id="ARBA00023239"/>
    </source>
</evidence>
<dbReference type="SUPFAM" id="SSF56796">
    <property type="entry name" value="Dehydroquinate synthase-like"/>
    <property type="match status" value="1"/>
</dbReference>
<dbReference type="EMBL" id="QOQW01000032">
    <property type="protein sequence ID" value="RCK77829.1"/>
    <property type="molecule type" value="Genomic_DNA"/>
</dbReference>
<feature type="binding site" evidence="18">
    <location>
        <position position="249"/>
    </location>
    <ligand>
        <name>Zn(2+)</name>
        <dbReference type="ChEBI" id="CHEBI:29105"/>
    </ligand>
</feature>
<feature type="domain" description="3-dehydroquinate synthase N-terminal" evidence="19">
    <location>
        <begin position="69"/>
        <end position="180"/>
    </location>
</feature>
<organism evidence="21 22">
    <name type="scientific">Candidatus Ozemobacter sibiricus</name>
    <dbReference type="NCBI Taxonomy" id="2268124"/>
    <lineage>
        <taxon>Bacteria</taxon>
        <taxon>Candidatus Ozemobacteria</taxon>
        <taxon>Candidatus Ozemobacterales</taxon>
        <taxon>Candidatus Ozemobacteraceae</taxon>
        <taxon>Candidatus Ozemobacter</taxon>
    </lineage>
</organism>
<dbReference type="InterPro" id="IPR030960">
    <property type="entry name" value="DHQS/DOIS_N"/>
</dbReference>
<dbReference type="Pfam" id="PF24621">
    <property type="entry name" value="DHQS_C"/>
    <property type="match status" value="1"/>
</dbReference>
<feature type="binding site" evidence="18">
    <location>
        <begin position="73"/>
        <end position="78"/>
    </location>
    <ligand>
        <name>NAD(+)</name>
        <dbReference type="ChEBI" id="CHEBI:57540"/>
    </ligand>
</feature>
<feature type="binding site" evidence="18">
    <location>
        <begin position="107"/>
        <end position="111"/>
    </location>
    <ligand>
        <name>NAD(+)</name>
        <dbReference type="ChEBI" id="CHEBI:57540"/>
    </ligand>
</feature>
<comment type="cofactor">
    <cofactor evidence="2 18">
        <name>NAD(+)</name>
        <dbReference type="ChEBI" id="CHEBI:57540"/>
    </cofactor>
</comment>
<keyword evidence="9 18" id="KW-0963">Cytoplasm</keyword>
<dbReference type="UniPathway" id="UPA00053">
    <property type="reaction ID" value="UER00085"/>
</dbReference>
<sequence length="365" mass="39770">MEIQKVALRREYSYEIVLGREITAALVGKILRLRGSRQCAVLTNETVARWYLQPLVAELRSRGFDTLELVVPDGEAYKTLDTANSLYPRLFAAGLDRRSPFITLGGGVIGDLGGFVAATYKRGLPFVQMPTTVLAMVDASIGGKVGVNTPEGKNLVGAFHQPALVGIDVATLRTLPQAQTANGLVEALKHGAIADAAYFKFITKNVEAWKARNLDLLQRLVRRSVHIKKEIVEADELEQGTRAILNFGHTFGHAFELLGGYSRYQHGEAVGLGMLAALAVARGMGLLKEDYSDALRAFLQEFGLSLTFPAAWTTDDLIAAMVQDKKRRAEALVLVLPVMLGKVELVPIPFAELPRHLAPLRSLAA</sequence>
<evidence type="ECO:0000256" key="12">
    <source>
        <dbReference type="ARBA" id="ARBA00022741"/>
    </source>
</evidence>
<comment type="subcellular location">
    <subcellularLocation>
        <location evidence="4 18">Cytoplasm</location>
    </subcellularLocation>
</comment>
<comment type="similarity">
    <text evidence="6 18">Belongs to the sugar phosphate cyclases superfamily. Dehydroquinate synthase family.</text>
</comment>
<comment type="catalytic activity">
    <reaction evidence="1 18">
        <text>7-phospho-2-dehydro-3-deoxy-D-arabino-heptonate = 3-dehydroquinate + phosphate</text>
        <dbReference type="Rhea" id="RHEA:21968"/>
        <dbReference type="ChEBI" id="CHEBI:32364"/>
        <dbReference type="ChEBI" id="CHEBI:43474"/>
        <dbReference type="ChEBI" id="CHEBI:58394"/>
        <dbReference type="EC" id="4.2.3.4"/>
    </reaction>
</comment>
<dbReference type="Gene3D" id="3.40.50.1970">
    <property type="match status" value="1"/>
</dbReference>
<dbReference type="EC" id="4.2.3.4" evidence="7 18"/>
<dbReference type="InterPro" id="IPR056179">
    <property type="entry name" value="DHQS_C"/>
</dbReference>